<accession>A0A7Z7ITF8</accession>
<gene>
    <name evidence="1" type="ORF">MSIMFB_05692</name>
</gene>
<reference evidence="1 2" key="1">
    <citation type="submission" date="2017-10" db="EMBL/GenBank/DDBJ databases">
        <authorList>
            <consortium name="Urmite Genomes"/>
        </authorList>
    </citation>
    <scope>NUCLEOTIDE SEQUENCE [LARGE SCALE GENOMIC DNA]</scope>
    <source>
        <strain evidence="1 2">FB-527</strain>
    </source>
</reference>
<dbReference type="AlphaFoldDB" id="A0A7Z7ITF8"/>
<dbReference type="EMBL" id="OCTY01000023">
    <property type="protein sequence ID" value="SOK27435.1"/>
    <property type="molecule type" value="Genomic_DNA"/>
</dbReference>
<evidence type="ECO:0000313" key="1">
    <source>
        <dbReference type="EMBL" id="SOK27435.1"/>
    </source>
</evidence>
<dbReference type="Proteomes" id="UP000554965">
    <property type="component" value="Unassembled WGS sequence"/>
</dbReference>
<proteinExistence type="predicted"/>
<organism evidence="1 2">
    <name type="scientific">Mycobacterium simulans</name>
    <dbReference type="NCBI Taxonomy" id="627089"/>
    <lineage>
        <taxon>Bacteria</taxon>
        <taxon>Bacillati</taxon>
        <taxon>Actinomycetota</taxon>
        <taxon>Actinomycetes</taxon>
        <taxon>Mycobacteriales</taxon>
        <taxon>Mycobacteriaceae</taxon>
        <taxon>Mycobacterium</taxon>
    </lineage>
</organism>
<comment type="caution">
    <text evidence="1">The sequence shown here is derived from an EMBL/GenBank/DDBJ whole genome shotgun (WGS) entry which is preliminary data.</text>
</comment>
<evidence type="ECO:0000313" key="2">
    <source>
        <dbReference type="Proteomes" id="UP000554965"/>
    </source>
</evidence>
<name>A0A7Z7ITF8_9MYCO</name>
<protein>
    <submittedName>
        <fullName evidence="1">Uncharacterized protein</fullName>
    </submittedName>
</protein>
<sequence length="104" mass="11344">MGQIRHCDTFIGTYLLDMFVLALFAGQVDIPPPNHGISQNDLHRLWEPIDNEPGSDVGVTVDHRLYSLTQTLAINSAGQPDADLRQVRISAALPAVIPALSVEQ</sequence>
<keyword evidence="2" id="KW-1185">Reference proteome</keyword>